<evidence type="ECO:0000256" key="1">
    <source>
        <dbReference type="ARBA" id="ARBA00022801"/>
    </source>
</evidence>
<feature type="short sequence motif" description="GXGXXG" evidence="4">
    <location>
        <begin position="9"/>
        <end position="14"/>
    </location>
</feature>
<feature type="active site" description="Nucleophile" evidence="4">
    <location>
        <position position="38"/>
    </location>
</feature>
<dbReference type="InterPro" id="IPR045943">
    <property type="entry name" value="DUF6363"/>
</dbReference>
<dbReference type="Pfam" id="PF19890">
    <property type="entry name" value="DUF6363"/>
    <property type="match status" value="1"/>
</dbReference>
<dbReference type="InterPro" id="IPR050301">
    <property type="entry name" value="NTE"/>
</dbReference>
<dbReference type="Gene3D" id="3.40.1090.10">
    <property type="entry name" value="Cytosolic phospholipase A2 catalytic domain"/>
    <property type="match status" value="2"/>
</dbReference>
<keyword evidence="5" id="KW-0472">Membrane</keyword>
<dbReference type="RefSeq" id="WP_154476412.1">
    <property type="nucleotide sequence ID" value="NZ_JAQYBV010000068.1"/>
</dbReference>
<evidence type="ECO:0000256" key="4">
    <source>
        <dbReference type="PROSITE-ProRule" id="PRU01161"/>
    </source>
</evidence>
<dbReference type="InterPro" id="IPR037483">
    <property type="entry name" value="YjjU-like"/>
</dbReference>
<keyword evidence="8" id="KW-1185">Reference proteome</keyword>
<dbReference type="GO" id="GO:0016787">
    <property type="term" value="F:hydrolase activity"/>
    <property type="evidence" value="ECO:0007669"/>
    <property type="project" value="UniProtKB-UniRule"/>
</dbReference>
<keyword evidence="5" id="KW-0812">Transmembrane</keyword>
<dbReference type="AlphaFoldDB" id="A0A6N7UYK7"/>
<evidence type="ECO:0000256" key="2">
    <source>
        <dbReference type="ARBA" id="ARBA00022963"/>
    </source>
</evidence>
<dbReference type="InterPro" id="IPR016035">
    <property type="entry name" value="Acyl_Trfase/lysoPLipase"/>
</dbReference>
<evidence type="ECO:0000256" key="5">
    <source>
        <dbReference type="SAM" id="Phobius"/>
    </source>
</evidence>
<organism evidence="7 8">
    <name type="scientific">Suipraeoptans intestinalis</name>
    <dbReference type="NCBI Taxonomy" id="2606628"/>
    <lineage>
        <taxon>Bacteria</taxon>
        <taxon>Bacillati</taxon>
        <taxon>Bacillota</taxon>
        <taxon>Clostridia</taxon>
        <taxon>Lachnospirales</taxon>
        <taxon>Lachnospiraceae</taxon>
        <taxon>Suipraeoptans</taxon>
    </lineage>
</organism>
<dbReference type="PANTHER" id="PTHR14226">
    <property type="entry name" value="NEUROPATHY TARGET ESTERASE/SWISS CHEESE D.MELANOGASTER"/>
    <property type="match status" value="1"/>
</dbReference>
<feature type="transmembrane region" description="Helical" evidence="5">
    <location>
        <begin position="29"/>
        <end position="48"/>
    </location>
</feature>
<dbReference type="SUPFAM" id="SSF52151">
    <property type="entry name" value="FabD/lysophospholipase-like"/>
    <property type="match status" value="1"/>
</dbReference>
<dbReference type="PANTHER" id="PTHR14226:SF25">
    <property type="entry name" value="PHOSPHOESTERASE"/>
    <property type="match status" value="1"/>
</dbReference>
<evidence type="ECO:0000256" key="3">
    <source>
        <dbReference type="ARBA" id="ARBA00023098"/>
    </source>
</evidence>
<proteinExistence type="predicted"/>
<dbReference type="Proteomes" id="UP000434409">
    <property type="component" value="Unassembled WGS sequence"/>
</dbReference>
<keyword evidence="5" id="KW-1133">Transmembrane helix</keyword>
<dbReference type="GO" id="GO:0016042">
    <property type="term" value="P:lipid catabolic process"/>
    <property type="evidence" value="ECO:0007669"/>
    <property type="project" value="UniProtKB-UniRule"/>
</dbReference>
<feature type="short sequence motif" description="DGA/G" evidence="4">
    <location>
        <begin position="158"/>
        <end position="160"/>
    </location>
</feature>
<dbReference type="Pfam" id="PF01734">
    <property type="entry name" value="Patatin"/>
    <property type="match status" value="1"/>
</dbReference>
<evidence type="ECO:0000313" key="7">
    <source>
        <dbReference type="EMBL" id="MSR93425.1"/>
    </source>
</evidence>
<sequence>MKTGLVLEGGGMRGMYTEGVLDVMLDNQIHFDGVIGVSAGALFGVNFLSGQKKRALRYSKKYNGDKDYMGIRPLLREGNIVSTRLAYEKIPKEWDKFDDEAFQKSGVPFYAVVTDIETGKPEYIRIESGYEQMDTLRASGSMPFVSKPVEINGKKYLDGGITDSIPVEKFQGMGYDRIVVVLTRNLGYRKEPMSPLFWKYTYRKYPHLRKCLKERHNMYNSTIQKIRVQEREKKLFVVRPSQAIQISRVEKSPENLQRVYDLGVADMQRRIGELKRYLKGEDR</sequence>
<feature type="short sequence motif" description="GXSXG" evidence="4">
    <location>
        <begin position="36"/>
        <end position="40"/>
    </location>
</feature>
<keyword evidence="1 4" id="KW-0378">Hydrolase</keyword>
<keyword evidence="3 4" id="KW-0443">Lipid metabolism</keyword>
<reference evidence="7 8" key="1">
    <citation type="submission" date="2019-08" db="EMBL/GenBank/DDBJ databases">
        <title>In-depth cultivation of the pig gut microbiome towards novel bacterial diversity and tailored functional studies.</title>
        <authorList>
            <person name="Wylensek D."/>
            <person name="Hitch T.C.A."/>
            <person name="Clavel T."/>
        </authorList>
    </citation>
    <scope>NUCLEOTIDE SEQUENCE [LARGE SCALE GENOMIC DNA]</scope>
    <source>
        <strain evidence="7 8">68-1-5</strain>
    </source>
</reference>
<evidence type="ECO:0000313" key="8">
    <source>
        <dbReference type="Proteomes" id="UP000434409"/>
    </source>
</evidence>
<comment type="caution">
    <text evidence="7">The sequence shown here is derived from an EMBL/GenBank/DDBJ whole genome shotgun (WGS) entry which is preliminary data.</text>
</comment>
<protein>
    <submittedName>
        <fullName evidence="7">Patatin family protein</fullName>
    </submittedName>
</protein>
<dbReference type="EMBL" id="VULY01000018">
    <property type="protein sequence ID" value="MSR93425.1"/>
    <property type="molecule type" value="Genomic_DNA"/>
</dbReference>
<evidence type="ECO:0000259" key="6">
    <source>
        <dbReference type="PROSITE" id="PS51635"/>
    </source>
</evidence>
<name>A0A6N7UYK7_9FIRM</name>
<feature type="domain" description="PNPLA" evidence="6">
    <location>
        <begin position="5"/>
        <end position="171"/>
    </location>
</feature>
<accession>A0A6N7UYK7</accession>
<dbReference type="PROSITE" id="PS51635">
    <property type="entry name" value="PNPLA"/>
    <property type="match status" value="1"/>
</dbReference>
<keyword evidence="2 4" id="KW-0442">Lipid degradation</keyword>
<dbReference type="InterPro" id="IPR002641">
    <property type="entry name" value="PNPLA_dom"/>
</dbReference>
<feature type="active site" description="Proton acceptor" evidence="4">
    <location>
        <position position="158"/>
    </location>
</feature>
<dbReference type="CDD" id="cd07208">
    <property type="entry name" value="Pat_hypo_Ecoli_yjju_like"/>
    <property type="match status" value="1"/>
</dbReference>
<gene>
    <name evidence="7" type="ORF">FYJ34_03850</name>
</gene>